<dbReference type="AlphaFoldDB" id="A0A3P7M9F4"/>
<gene>
    <name evidence="2" type="ORF">NOO_LOCUS11548</name>
</gene>
<protein>
    <submittedName>
        <fullName evidence="2">Uncharacterized protein</fullName>
    </submittedName>
</protein>
<reference evidence="2 3" key="1">
    <citation type="submission" date="2018-08" db="EMBL/GenBank/DDBJ databases">
        <authorList>
            <person name="Laetsch R D."/>
            <person name="Stevens L."/>
            <person name="Kumar S."/>
            <person name="Blaxter L. M."/>
        </authorList>
    </citation>
    <scope>NUCLEOTIDE SEQUENCE [LARGE SCALE GENOMIC DNA]</scope>
</reference>
<accession>A0A3P7M9F4</accession>
<evidence type="ECO:0000256" key="1">
    <source>
        <dbReference type="SAM" id="MobiDB-lite"/>
    </source>
</evidence>
<feature type="region of interest" description="Disordered" evidence="1">
    <location>
        <begin position="1"/>
        <end position="43"/>
    </location>
</feature>
<evidence type="ECO:0000313" key="3">
    <source>
        <dbReference type="Proteomes" id="UP000271087"/>
    </source>
</evidence>
<dbReference type="Proteomes" id="UP000271087">
    <property type="component" value="Unassembled WGS sequence"/>
</dbReference>
<organism evidence="2 3">
    <name type="scientific">Onchocerca ochengi</name>
    <name type="common">Filarial nematode worm</name>
    <dbReference type="NCBI Taxonomy" id="42157"/>
    <lineage>
        <taxon>Eukaryota</taxon>
        <taxon>Metazoa</taxon>
        <taxon>Ecdysozoa</taxon>
        <taxon>Nematoda</taxon>
        <taxon>Chromadorea</taxon>
        <taxon>Rhabditida</taxon>
        <taxon>Spirurina</taxon>
        <taxon>Spiruromorpha</taxon>
        <taxon>Filarioidea</taxon>
        <taxon>Onchocercidae</taxon>
        <taxon>Onchocerca</taxon>
    </lineage>
</organism>
<proteinExistence type="predicted"/>
<keyword evidence="3" id="KW-1185">Reference proteome</keyword>
<feature type="non-terminal residue" evidence="2">
    <location>
        <position position="1"/>
    </location>
</feature>
<dbReference type="OrthoDB" id="5871812at2759"/>
<evidence type="ECO:0000313" key="2">
    <source>
        <dbReference type="EMBL" id="VDM96418.1"/>
    </source>
</evidence>
<dbReference type="EMBL" id="UYRW01008218">
    <property type="protein sequence ID" value="VDM96418.1"/>
    <property type="molecule type" value="Genomic_DNA"/>
</dbReference>
<sequence>PQQGSYHPQPGGYRQPGTYHPASGYNDQQSGYPTHDKLKSSNTGTLKKALGTATGIATFESGKAILRSNSEPLKAPNGQNYYFDERNHQSKNGYFMCLIPIDDVLKTLQESSTSTSATDEFRNSTAMTPEQFFKTV</sequence>
<name>A0A3P7M9F4_ONCOC</name>